<name>A0A517RGG2_9PLAN</name>
<keyword evidence="1" id="KW-0812">Transmembrane</keyword>
<reference evidence="2 3" key="1">
    <citation type="submission" date="2019-02" db="EMBL/GenBank/DDBJ databases">
        <title>Deep-cultivation of Planctomycetes and their phenomic and genomic characterization uncovers novel biology.</title>
        <authorList>
            <person name="Wiegand S."/>
            <person name="Jogler M."/>
            <person name="Boedeker C."/>
            <person name="Pinto D."/>
            <person name="Vollmers J."/>
            <person name="Rivas-Marin E."/>
            <person name="Kohn T."/>
            <person name="Peeters S.H."/>
            <person name="Heuer A."/>
            <person name="Rast P."/>
            <person name="Oberbeckmann S."/>
            <person name="Bunk B."/>
            <person name="Jeske O."/>
            <person name="Meyerdierks A."/>
            <person name="Storesund J.E."/>
            <person name="Kallscheuer N."/>
            <person name="Luecker S."/>
            <person name="Lage O.M."/>
            <person name="Pohl T."/>
            <person name="Merkel B.J."/>
            <person name="Hornburger P."/>
            <person name="Mueller R.-W."/>
            <person name="Bruemmer F."/>
            <person name="Labrenz M."/>
            <person name="Spormann A.M."/>
            <person name="Op den Camp H."/>
            <person name="Overmann J."/>
            <person name="Amann R."/>
            <person name="Jetten M.S.M."/>
            <person name="Mascher T."/>
            <person name="Medema M.H."/>
            <person name="Devos D.P."/>
            <person name="Kaster A.-K."/>
            <person name="Ovreas L."/>
            <person name="Rohde M."/>
            <person name="Galperin M.Y."/>
            <person name="Jogler C."/>
        </authorList>
    </citation>
    <scope>NUCLEOTIDE SEQUENCE [LARGE SCALE GENOMIC DNA]</scope>
    <source>
        <strain evidence="2 3">Pan241w</strain>
    </source>
</reference>
<evidence type="ECO:0000313" key="2">
    <source>
        <dbReference type="EMBL" id="QDT42967.1"/>
    </source>
</evidence>
<keyword evidence="3" id="KW-1185">Reference proteome</keyword>
<keyword evidence="1" id="KW-0472">Membrane</keyword>
<dbReference type="KEGG" id="gaz:Pan241w_30620"/>
<dbReference type="AlphaFoldDB" id="A0A517RGG2"/>
<gene>
    <name evidence="2" type="ORF">Pan241w_30620</name>
</gene>
<accession>A0A517RGG2</accession>
<keyword evidence="1" id="KW-1133">Transmembrane helix</keyword>
<protein>
    <submittedName>
        <fullName evidence="2">Uncharacterized protein</fullName>
    </submittedName>
</protein>
<dbReference type="Proteomes" id="UP000317171">
    <property type="component" value="Chromosome"/>
</dbReference>
<evidence type="ECO:0000313" key="3">
    <source>
        <dbReference type="Proteomes" id="UP000317171"/>
    </source>
</evidence>
<organism evidence="2 3">
    <name type="scientific">Gimesia alba</name>
    <dbReference type="NCBI Taxonomy" id="2527973"/>
    <lineage>
        <taxon>Bacteria</taxon>
        <taxon>Pseudomonadati</taxon>
        <taxon>Planctomycetota</taxon>
        <taxon>Planctomycetia</taxon>
        <taxon>Planctomycetales</taxon>
        <taxon>Planctomycetaceae</taxon>
        <taxon>Gimesia</taxon>
    </lineage>
</organism>
<proteinExistence type="predicted"/>
<dbReference type="RefSeq" id="WP_197999934.1">
    <property type="nucleotide sequence ID" value="NZ_CP036269.1"/>
</dbReference>
<evidence type="ECO:0000256" key="1">
    <source>
        <dbReference type="SAM" id="Phobius"/>
    </source>
</evidence>
<dbReference type="EMBL" id="CP036269">
    <property type="protein sequence ID" value="QDT42967.1"/>
    <property type="molecule type" value="Genomic_DNA"/>
</dbReference>
<feature type="transmembrane region" description="Helical" evidence="1">
    <location>
        <begin position="29"/>
        <end position="48"/>
    </location>
</feature>
<sequence>MKKYKDDLFAIIGGWSCLYFATLDKELSWFWKIAGYSMIAWGIVTYCLHFKKTGK</sequence>